<dbReference type="FunFam" id="1.10.10.10:FF:000001">
    <property type="entry name" value="LysR family transcriptional regulator"/>
    <property type="match status" value="1"/>
</dbReference>
<dbReference type="InterPro" id="IPR058163">
    <property type="entry name" value="LysR-type_TF_proteobact-type"/>
</dbReference>
<accession>A0A158KRY8</accession>
<gene>
    <name evidence="6" type="ORF">AWB67_06520</name>
</gene>
<evidence type="ECO:0000256" key="2">
    <source>
        <dbReference type="ARBA" id="ARBA00023015"/>
    </source>
</evidence>
<dbReference type="CDD" id="cd08422">
    <property type="entry name" value="PBP2_CrgA_like"/>
    <property type="match status" value="1"/>
</dbReference>
<dbReference type="SUPFAM" id="SSF46785">
    <property type="entry name" value="Winged helix' DNA-binding domain"/>
    <property type="match status" value="1"/>
</dbReference>
<reference evidence="6" key="1">
    <citation type="submission" date="2016-01" db="EMBL/GenBank/DDBJ databases">
        <authorList>
            <person name="Peeters C."/>
        </authorList>
    </citation>
    <scope>NUCLEOTIDE SEQUENCE [LARGE SCALE GENOMIC DNA]</scope>
    <source>
        <strain evidence="6">LMG 22937</strain>
    </source>
</reference>
<dbReference type="Gene3D" id="1.10.10.10">
    <property type="entry name" value="Winged helix-like DNA-binding domain superfamily/Winged helix DNA-binding domain"/>
    <property type="match status" value="1"/>
</dbReference>
<dbReference type="InterPro" id="IPR000847">
    <property type="entry name" value="LysR_HTH_N"/>
</dbReference>
<evidence type="ECO:0000259" key="5">
    <source>
        <dbReference type="PROSITE" id="PS50931"/>
    </source>
</evidence>
<dbReference type="GO" id="GO:0003700">
    <property type="term" value="F:DNA-binding transcription factor activity"/>
    <property type="evidence" value="ECO:0007669"/>
    <property type="project" value="InterPro"/>
</dbReference>
<keyword evidence="2" id="KW-0805">Transcription regulation</keyword>
<dbReference type="RefSeq" id="WP_087660138.1">
    <property type="nucleotide sequence ID" value="NZ_FCOL02000107.1"/>
</dbReference>
<dbReference type="InterPro" id="IPR005119">
    <property type="entry name" value="LysR_subst-bd"/>
</dbReference>
<dbReference type="Pfam" id="PF00126">
    <property type="entry name" value="HTH_1"/>
    <property type="match status" value="1"/>
</dbReference>
<dbReference type="PROSITE" id="PS50931">
    <property type="entry name" value="HTH_LYSR"/>
    <property type="match status" value="1"/>
</dbReference>
<protein>
    <submittedName>
        <fullName evidence="6">LysR family transcriptional regulator</fullName>
    </submittedName>
</protein>
<evidence type="ECO:0000256" key="4">
    <source>
        <dbReference type="ARBA" id="ARBA00023163"/>
    </source>
</evidence>
<dbReference type="OrthoDB" id="8928056at2"/>
<dbReference type="AlphaFoldDB" id="A0A158KRY8"/>
<dbReference type="PANTHER" id="PTHR30537:SF5">
    <property type="entry name" value="HTH-TYPE TRANSCRIPTIONAL ACTIVATOR TTDR-RELATED"/>
    <property type="match status" value="1"/>
</dbReference>
<evidence type="ECO:0000256" key="3">
    <source>
        <dbReference type="ARBA" id="ARBA00023125"/>
    </source>
</evidence>
<dbReference type="EMBL" id="FCOL02000107">
    <property type="protein sequence ID" value="SAL83844.1"/>
    <property type="molecule type" value="Genomic_DNA"/>
</dbReference>
<dbReference type="Proteomes" id="UP000054925">
    <property type="component" value="Unassembled WGS sequence"/>
</dbReference>
<dbReference type="Gene3D" id="3.40.190.290">
    <property type="match status" value="1"/>
</dbReference>
<evidence type="ECO:0000313" key="7">
    <source>
        <dbReference type="Proteomes" id="UP000054925"/>
    </source>
</evidence>
<dbReference type="Pfam" id="PF03466">
    <property type="entry name" value="LysR_substrate"/>
    <property type="match status" value="1"/>
</dbReference>
<feature type="domain" description="HTH lysR-type" evidence="5">
    <location>
        <begin position="1"/>
        <end position="61"/>
    </location>
</feature>
<name>A0A158KRY8_9BURK</name>
<keyword evidence="7" id="KW-1185">Reference proteome</keyword>
<dbReference type="PANTHER" id="PTHR30537">
    <property type="entry name" value="HTH-TYPE TRANSCRIPTIONAL REGULATOR"/>
    <property type="match status" value="1"/>
</dbReference>
<sequence>MELTSINDIIAFVSVVESGSFTLAAKKLGLTRSGVGKRIVHMEQRLQTRLFQRTTRSLRLTDDGQVLYDRSSQILEDLQEIDTAMARRTGEPRGQLTLSLPVTLGRRHVLPVLKRFLEKWPEVNATVSFSDRFVDLIEDGIDIAIRTGEPREDSRLLARVVARQKSFACASPSYLIRKGVPNCPEELVNHDCLFFLSEGRPRPWSFSIDGKPWSYAGKARLLMDDGEALQAASRSGFGVAFLPTYLTGEDLRAGRLVPLFESYSFWDEPIRAVYPSKRYLSPKVRSFIDMIADEWALEPPWEVITEPTS</sequence>
<comment type="caution">
    <text evidence="6">The sequence shown here is derived from an EMBL/GenBank/DDBJ whole genome shotgun (WGS) entry which is preliminary data.</text>
</comment>
<evidence type="ECO:0000313" key="6">
    <source>
        <dbReference type="EMBL" id="SAL83844.1"/>
    </source>
</evidence>
<dbReference type="GO" id="GO:0043565">
    <property type="term" value="F:sequence-specific DNA binding"/>
    <property type="evidence" value="ECO:0007669"/>
    <property type="project" value="TreeGrafter"/>
</dbReference>
<dbReference type="InterPro" id="IPR036390">
    <property type="entry name" value="WH_DNA-bd_sf"/>
</dbReference>
<dbReference type="InterPro" id="IPR036388">
    <property type="entry name" value="WH-like_DNA-bd_sf"/>
</dbReference>
<dbReference type="GO" id="GO:0006351">
    <property type="term" value="P:DNA-templated transcription"/>
    <property type="evidence" value="ECO:0007669"/>
    <property type="project" value="TreeGrafter"/>
</dbReference>
<keyword evidence="4" id="KW-0804">Transcription</keyword>
<keyword evidence="3" id="KW-0238">DNA-binding</keyword>
<evidence type="ECO:0000256" key="1">
    <source>
        <dbReference type="ARBA" id="ARBA00009437"/>
    </source>
</evidence>
<dbReference type="SUPFAM" id="SSF53850">
    <property type="entry name" value="Periplasmic binding protein-like II"/>
    <property type="match status" value="1"/>
</dbReference>
<organism evidence="6 7">
    <name type="scientific">Caballeronia terrestris</name>
    <dbReference type="NCBI Taxonomy" id="1226301"/>
    <lineage>
        <taxon>Bacteria</taxon>
        <taxon>Pseudomonadati</taxon>
        <taxon>Pseudomonadota</taxon>
        <taxon>Betaproteobacteria</taxon>
        <taxon>Burkholderiales</taxon>
        <taxon>Burkholderiaceae</taxon>
        <taxon>Caballeronia</taxon>
    </lineage>
</organism>
<proteinExistence type="inferred from homology"/>
<comment type="similarity">
    <text evidence="1">Belongs to the LysR transcriptional regulatory family.</text>
</comment>